<dbReference type="InterPro" id="IPR042778">
    <property type="entry name" value="ZCWPW1/ZCWPW2"/>
</dbReference>
<feature type="region of interest" description="Disordered" evidence="4">
    <location>
        <begin position="143"/>
        <end position="246"/>
    </location>
</feature>
<feature type="domain" description="CW-type" evidence="5">
    <location>
        <begin position="19"/>
        <end position="72"/>
    </location>
</feature>
<accession>A0AAW1TM58</accession>
<organism evidence="6 7">
    <name type="scientific">Apatococcus fuscideae</name>
    <dbReference type="NCBI Taxonomy" id="2026836"/>
    <lineage>
        <taxon>Eukaryota</taxon>
        <taxon>Viridiplantae</taxon>
        <taxon>Chlorophyta</taxon>
        <taxon>core chlorophytes</taxon>
        <taxon>Trebouxiophyceae</taxon>
        <taxon>Chlorellales</taxon>
        <taxon>Chlorellaceae</taxon>
        <taxon>Apatococcus</taxon>
    </lineage>
</organism>
<dbReference type="AlphaFoldDB" id="A0AAW1TM58"/>
<feature type="compositionally biased region" description="Polar residues" evidence="4">
    <location>
        <begin position="144"/>
        <end position="164"/>
    </location>
</feature>
<dbReference type="Pfam" id="PF07496">
    <property type="entry name" value="zf-CW"/>
    <property type="match status" value="1"/>
</dbReference>
<comment type="caution">
    <text evidence="6">The sequence shown here is derived from an EMBL/GenBank/DDBJ whole genome shotgun (WGS) entry which is preliminary data.</text>
</comment>
<evidence type="ECO:0000313" key="6">
    <source>
        <dbReference type="EMBL" id="KAK9868985.1"/>
    </source>
</evidence>
<dbReference type="PANTHER" id="PTHR15999:SF2">
    <property type="entry name" value="ZINC FINGER CW-TYPE PWWP DOMAIN PROTEIN 1"/>
    <property type="match status" value="1"/>
</dbReference>
<evidence type="ECO:0000256" key="3">
    <source>
        <dbReference type="ARBA" id="ARBA00022833"/>
    </source>
</evidence>
<gene>
    <name evidence="6" type="ORF">WJX84_003689</name>
</gene>
<sequence length="357" mass="37715">MGKLGKVSADFPGGKAPGKAPIWSWACCDNQNCQKWRRLPPGTAVDPNVPWFCYMNPDEDMNSCDVPEENYINDVEYAQAPEPGPLSAATPGAFNKRGRPKGKGRGKLGPRGGRSGALSLRNGRIEKVQGQFEGGYKIEGVVRSQHSGRISRPPSASNYLNEEQWSPPRGAAAYQQPSNAGGQKRKRAQAYSDSDEDDSSGEDLNAPRAGAPSKSSSGYQKPGSHTGLPSPKAAAGKGPGPGKAKKLHKGFEKLLACGGVWETAKGRGRAVTTAPHWVWEGLAAYDPDAAELAVEAADVASSARYFTASGQGGSENITQGLQPLICSLNPLSPVNELQLPNTARSHGVMDRAGVLAR</sequence>
<keyword evidence="2" id="KW-0863">Zinc-finger</keyword>
<dbReference type="Gene3D" id="3.30.40.100">
    <property type="match status" value="1"/>
</dbReference>
<dbReference type="Proteomes" id="UP001485043">
    <property type="component" value="Unassembled WGS sequence"/>
</dbReference>
<protein>
    <recommendedName>
        <fullName evidence="5">CW-type domain-containing protein</fullName>
    </recommendedName>
</protein>
<feature type="compositionally biased region" description="Low complexity" evidence="4">
    <location>
        <begin position="227"/>
        <end position="236"/>
    </location>
</feature>
<dbReference type="PANTHER" id="PTHR15999">
    <property type="entry name" value="ZINC FINGER CW-TYPE PWWP DOMAIN PROTEIN 1"/>
    <property type="match status" value="1"/>
</dbReference>
<keyword evidence="1" id="KW-0479">Metal-binding</keyword>
<proteinExistence type="predicted"/>
<keyword evidence="7" id="KW-1185">Reference proteome</keyword>
<feature type="compositionally biased region" description="Basic residues" evidence="4">
    <location>
        <begin position="96"/>
        <end position="108"/>
    </location>
</feature>
<dbReference type="EMBL" id="JALJOV010000003">
    <property type="protein sequence ID" value="KAK9868985.1"/>
    <property type="molecule type" value="Genomic_DNA"/>
</dbReference>
<dbReference type="GO" id="GO:0008270">
    <property type="term" value="F:zinc ion binding"/>
    <property type="evidence" value="ECO:0007669"/>
    <property type="project" value="UniProtKB-KW"/>
</dbReference>
<dbReference type="PROSITE" id="PS51050">
    <property type="entry name" value="ZF_CW"/>
    <property type="match status" value="1"/>
</dbReference>
<evidence type="ECO:0000256" key="1">
    <source>
        <dbReference type="ARBA" id="ARBA00022723"/>
    </source>
</evidence>
<feature type="region of interest" description="Disordered" evidence="4">
    <location>
        <begin position="80"/>
        <end position="126"/>
    </location>
</feature>
<dbReference type="InterPro" id="IPR011124">
    <property type="entry name" value="Znf_CW"/>
</dbReference>
<evidence type="ECO:0000256" key="4">
    <source>
        <dbReference type="SAM" id="MobiDB-lite"/>
    </source>
</evidence>
<name>A0AAW1TM58_9CHLO</name>
<evidence type="ECO:0000259" key="5">
    <source>
        <dbReference type="PROSITE" id="PS51050"/>
    </source>
</evidence>
<evidence type="ECO:0000313" key="7">
    <source>
        <dbReference type="Proteomes" id="UP001485043"/>
    </source>
</evidence>
<keyword evidence="3" id="KW-0862">Zinc</keyword>
<reference evidence="6 7" key="1">
    <citation type="journal article" date="2024" name="Nat. Commun.">
        <title>Phylogenomics reveals the evolutionary origins of lichenization in chlorophyte algae.</title>
        <authorList>
            <person name="Puginier C."/>
            <person name="Libourel C."/>
            <person name="Otte J."/>
            <person name="Skaloud P."/>
            <person name="Haon M."/>
            <person name="Grisel S."/>
            <person name="Petersen M."/>
            <person name="Berrin J.G."/>
            <person name="Delaux P.M."/>
            <person name="Dal Grande F."/>
            <person name="Keller J."/>
        </authorList>
    </citation>
    <scope>NUCLEOTIDE SEQUENCE [LARGE SCALE GENOMIC DNA]</scope>
    <source>
        <strain evidence="6 7">SAG 2523</strain>
    </source>
</reference>
<evidence type="ECO:0000256" key="2">
    <source>
        <dbReference type="ARBA" id="ARBA00022771"/>
    </source>
</evidence>